<dbReference type="AlphaFoldDB" id="A0A0G4KHC1"/>
<dbReference type="InterPro" id="IPR001764">
    <property type="entry name" value="Glyco_hydro_3_N"/>
</dbReference>
<evidence type="ECO:0000259" key="8">
    <source>
        <dbReference type="Pfam" id="PF00933"/>
    </source>
</evidence>
<feature type="domain" description="Glycoside hydrolase family 3 N-terminal" evidence="8">
    <location>
        <begin position="2"/>
        <end position="95"/>
    </location>
</feature>
<dbReference type="PANTHER" id="PTHR42715:SF20">
    <property type="entry name" value="BETA-GLUCOSIDASE E-RELATED"/>
    <property type="match status" value="1"/>
</dbReference>
<keyword evidence="5" id="KW-0378">Hydrolase</keyword>
<evidence type="ECO:0000256" key="6">
    <source>
        <dbReference type="ARBA" id="ARBA00023180"/>
    </source>
</evidence>
<evidence type="ECO:0000256" key="2">
    <source>
        <dbReference type="ARBA" id="ARBA00004987"/>
    </source>
</evidence>
<comment type="similarity">
    <text evidence="3">Belongs to the glycosyl hydrolase 3 family.</text>
</comment>
<accession>A0A0G4KHC1</accession>
<keyword evidence="6" id="KW-0325">Glycoprotein</keyword>
<dbReference type="GO" id="GO:0008422">
    <property type="term" value="F:beta-glucosidase activity"/>
    <property type="evidence" value="ECO:0007669"/>
    <property type="project" value="UniProtKB-EC"/>
</dbReference>
<evidence type="ECO:0000256" key="1">
    <source>
        <dbReference type="ARBA" id="ARBA00000448"/>
    </source>
</evidence>
<name>A0A0G4KHC1_VERLO</name>
<proteinExistence type="inferred from homology"/>
<dbReference type="Gene3D" id="3.20.20.300">
    <property type="entry name" value="Glycoside hydrolase, family 3, N-terminal domain"/>
    <property type="match status" value="1"/>
</dbReference>
<comment type="pathway">
    <text evidence="2">Glycan metabolism; cellulose degradation.</text>
</comment>
<gene>
    <name evidence="9" type="ORF">BN1708_017030</name>
</gene>
<sequence length="222" mass="24594">MCSYNMVNNSYACDNSKLMNGLLKDEMGFQGFVMSDWLAQRSGVGSALSGLDMTMPGDGLLWEDGKSLWGSSLTRSVLNGSVPLSRLNDMVVRVVASWYQLGQDDKELYPDELPNFSSWTDDKMGVLAPGSNTPQEEFEVNKYVETWGPTALPAAQKIKFMATATVFLVWPAMLREMSDRASVWAAQKERHYIMLYSSGCNHGYDGVRTVMSTAVPANDGRQ</sequence>
<keyword evidence="10" id="KW-1185">Reference proteome</keyword>
<dbReference type="InterPro" id="IPR036962">
    <property type="entry name" value="Glyco_hydro_3_N_sf"/>
</dbReference>
<evidence type="ECO:0000256" key="5">
    <source>
        <dbReference type="ARBA" id="ARBA00022801"/>
    </source>
</evidence>
<dbReference type="InterPro" id="IPR019800">
    <property type="entry name" value="Glyco_hydro_3_AS"/>
</dbReference>
<dbReference type="EMBL" id="CVQH01000869">
    <property type="protein sequence ID" value="CRJ91211.1"/>
    <property type="molecule type" value="Genomic_DNA"/>
</dbReference>
<dbReference type="PROSITE" id="PS00775">
    <property type="entry name" value="GLYCOSYL_HYDROL_F3"/>
    <property type="match status" value="1"/>
</dbReference>
<dbReference type="GO" id="GO:0030245">
    <property type="term" value="P:cellulose catabolic process"/>
    <property type="evidence" value="ECO:0007669"/>
    <property type="project" value="UniProtKB-UniPathway"/>
</dbReference>
<dbReference type="Proteomes" id="UP000044602">
    <property type="component" value="Unassembled WGS sequence"/>
</dbReference>
<protein>
    <recommendedName>
        <fullName evidence="4">beta-glucosidase</fullName>
        <ecNumber evidence="4">3.2.1.21</ecNumber>
    </recommendedName>
</protein>
<reference evidence="9 10" key="1">
    <citation type="submission" date="2015-05" db="EMBL/GenBank/DDBJ databases">
        <authorList>
            <person name="Wang D.B."/>
            <person name="Wang M."/>
        </authorList>
    </citation>
    <scope>NUCLEOTIDE SEQUENCE [LARGE SCALE GENOMIC DNA]</scope>
    <source>
        <strain evidence="9">VL1</strain>
    </source>
</reference>
<comment type="catalytic activity">
    <reaction evidence="1">
        <text>Hydrolysis of terminal, non-reducing beta-D-glucosyl residues with release of beta-D-glucose.</text>
        <dbReference type="EC" id="3.2.1.21"/>
    </reaction>
</comment>
<organism evidence="9 10">
    <name type="scientific">Verticillium longisporum</name>
    <name type="common">Verticillium dahliae var. longisporum</name>
    <dbReference type="NCBI Taxonomy" id="100787"/>
    <lineage>
        <taxon>Eukaryota</taxon>
        <taxon>Fungi</taxon>
        <taxon>Dikarya</taxon>
        <taxon>Ascomycota</taxon>
        <taxon>Pezizomycotina</taxon>
        <taxon>Sordariomycetes</taxon>
        <taxon>Hypocreomycetidae</taxon>
        <taxon>Glomerellales</taxon>
        <taxon>Plectosphaerellaceae</taxon>
        <taxon>Verticillium</taxon>
    </lineage>
</organism>
<evidence type="ECO:0000313" key="10">
    <source>
        <dbReference type="Proteomes" id="UP000044602"/>
    </source>
</evidence>
<evidence type="ECO:0000256" key="7">
    <source>
        <dbReference type="ARBA" id="ARBA00023295"/>
    </source>
</evidence>
<dbReference type="InterPro" id="IPR050288">
    <property type="entry name" value="Cellulose_deg_GH3"/>
</dbReference>
<keyword evidence="7" id="KW-0326">Glycosidase</keyword>
<dbReference type="PANTHER" id="PTHR42715">
    <property type="entry name" value="BETA-GLUCOSIDASE"/>
    <property type="match status" value="1"/>
</dbReference>
<dbReference type="EC" id="3.2.1.21" evidence="4"/>
<evidence type="ECO:0000313" key="9">
    <source>
        <dbReference type="EMBL" id="CRJ91211.1"/>
    </source>
</evidence>
<dbReference type="STRING" id="100787.A0A0G4KHC1"/>
<dbReference type="Pfam" id="PF00933">
    <property type="entry name" value="Glyco_hydro_3"/>
    <property type="match status" value="1"/>
</dbReference>
<evidence type="ECO:0000256" key="4">
    <source>
        <dbReference type="ARBA" id="ARBA00012744"/>
    </source>
</evidence>
<evidence type="ECO:0000256" key="3">
    <source>
        <dbReference type="ARBA" id="ARBA00005336"/>
    </source>
</evidence>
<dbReference type="UniPathway" id="UPA00696"/>
<dbReference type="SUPFAM" id="SSF51445">
    <property type="entry name" value="(Trans)glycosidases"/>
    <property type="match status" value="1"/>
</dbReference>
<dbReference type="InterPro" id="IPR017853">
    <property type="entry name" value="GH"/>
</dbReference>